<protein>
    <submittedName>
        <fullName evidence="2">Uncharacterized protein</fullName>
    </submittedName>
</protein>
<feature type="compositionally biased region" description="Basic and acidic residues" evidence="1">
    <location>
        <begin position="257"/>
        <end position="267"/>
    </location>
</feature>
<name>A0A7U2HZX8_PHANO</name>
<dbReference type="EMBL" id="CP069027">
    <property type="protein sequence ID" value="QRC94771.1"/>
    <property type="molecule type" value="Genomic_DNA"/>
</dbReference>
<evidence type="ECO:0000313" key="3">
    <source>
        <dbReference type="Proteomes" id="UP000663193"/>
    </source>
</evidence>
<feature type="region of interest" description="Disordered" evidence="1">
    <location>
        <begin position="231"/>
        <end position="270"/>
    </location>
</feature>
<proteinExistence type="predicted"/>
<dbReference type="Proteomes" id="UP000663193">
    <property type="component" value="Chromosome 5"/>
</dbReference>
<reference evidence="3" key="1">
    <citation type="journal article" date="2021" name="BMC Genomics">
        <title>Chromosome-level genome assembly and manually-curated proteome of model necrotroph Parastagonospora nodorum Sn15 reveals a genome-wide trove of candidate effector homologs, and redundancy of virulence-related functions within an accessory chromosome.</title>
        <authorList>
            <person name="Bertazzoni S."/>
            <person name="Jones D.A.B."/>
            <person name="Phan H.T."/>
            <person name="Tan K.-C."/>
            <person name="Hane J.K."/>
        </authorList>
    </citation>
    <scope>NUCLEOTIDE SEQUENCE [LARGE SCALE GENOMIC DNA]</scope>
    <source>
        <strain evidence="3">SN15 / ATCC MYA-4574 / FGSC 10173)</strain>
    </source>
</reference>
<keyword evidence="3" id="KW-1185">Reference proteome</keyword>
<gene>
    <name evidence="2" type="ORF">JI435_431170</name>
</gene>
<dbReference type="AlphaFoldDB" id="A0A7U2HZX8"/>
<dbReference type="VEuPathDB" id="FungiDB:JI435_431170"/>
<evidence type="ECO:0000256" key="1">
    <source>
        <dbReference type="SAM" id="MobiDB-lite"/>
    </source>
</evidence>
<sequence>MTLSEYHDLRASTTISLTETAITSGAGPGLETVAAVVFAGGIACHRHKSLKAPEKMTIAVKIKARSLIATMAVATTPGGYVRAETGRTDPAKNKTAQRIKPLVAPPKTAMAMCVTFELPFRLDHITDTDDRTPACNAPPKVSSRDASAALKSFRNVLRMISKAMKKKTKICVKQTSSKAVHAKILISSQWTSTSTKPFQPRTMLLPSAHRQQYLCRNSEAEIQTQFQDIRRKRTQARSVSMGKSAKRASENYTDTSPEPHRISHESPRSTASVEITGQLFGPWHQRQQRRVGGARSLEVLRPPSQHQLLPRPHLPLLQAHHLRRQIRIHVKIFVEQ</sequence>
<evidence type="ECO:0000313" key="2">
    <source>
        <dbReference type="EMBL" id="QRC94771.1"/>
    </source>
</evidence>
<accession>A0A7U2HZX8</accession>
<organism evidence="2 3">
    <name type="scientific">Phaeosphaeria nodorum (strain SN15 / ATCC MYA-4574 / FGSC 10173)</name>
    <name type="common">Glume blotch fungus</name>
    <name type="synonym">Parastagonospora nodorum</name>
    <dbReference type="NCBI Taxonomy" id="321614"/>
    <lineage>
        <taxon>Eukaryota</taxon>
        <taxon>Fungi</taxon>
        <taxon>Dikarya</taxon>
        <taxon>Ascomycota</taxon>
        <taxon>Pezizomycotina</taxon>
        <taxon>Dothideomycetes</taxon>
        <taxon>Pleosporomycetidae</taxon>
        <taxon>Pleosporales</taxon>
        <taxon>Pleosporineae</taxon>
        <taxon>Phaeosphaeriaceae</taxon>
        <taxon>Parastagonospora</taxon>
    </lineage>
</organism>